<dbReference type="VEuPathDB" id="AmoebaDB:NF0031680"/>
<dbReference type="Pfam" id="PF13920">
    <property type="entry name" value="zf-C3HC4_3"/>
    <property type="match status" value="1"/>
</dbReference>
<dbReference type="RefSeq" id="XP_044561201.1">
    <property type="nucleotide sequence ID" value="XM_044707795.1"/>
</dbReference>
<dbReference type="Proteomes" id="UP000444721">
    <property type="component" value="Unassembled WGS sequence"/>
</dbReference>
<dbReference type="EMBL" id="VFQX01000037">
    <property type="protein sequence ID" value="KAF0976488.1"/>
    <property type="molecule type" value="Genomic_DNA"/>
</dbReference>
<keyword evidence="1" id="KW-0862">Zinc</keyword>
<organism evidence="5 6">
    <name type="scientific">Naegleria fowleri</name>
    <name type="common">Brain eating amoeba</name>
    <dbReference type="NCBI Taxonomy" id="5763"/>
    <lineage>
        <taxon>Eukaryota</taxon>
        <taxon>Discoba</taxon>
        <taxon>Heterolobosea</taxon>
        <taxon>Tetramitia</taxon>
        <taxon>Eutetramitia</taxon>
        <taxon>Vahlkampfiidae</taxon>
        <taxon>Naegleria</taxon>
    </lineage>
</organism>
<feature type="compositionally biased region" description="Polar residues" evidence="3">
    <location>
        <begin position="48"/>
        <end position="66"/>
    </location>
</feature>
<name>A0A6A5BQI4_NAEFO</name>
<dbReference type="GO" id="GO:0008270">
    <property type="term" value="F:zinc ion binding"/>
    <property type="evidence" value="ECO:0007669"/>
    <property type="project" value="UniProtKB-KW"/>
</dbReference>
<dbReference type="GeneID" id="68111605"/>
<keyword evidence="1" id="KW-0863">Zinc-finger</keyword>
<feature type="region of interest" description="Disordered" evidence="3">
    <location>
        <begin position="1"/>
        <end position="99"/>
    </location>
</feature>
<evidence type="ECO:0000259" key="4">
    <source>
        <dbReference type="PROSITE" id="PS50089"/>
    </source>
</evidence>
<evidence type="ECO:0000256" key="2">
    <source>
        <dbReference type="SAM" id="Coils"/>
    </source>
</evidence>
<sequence length="237" mass="26307">MSFGFGFNPPNVSPFSSSNNNNVSDNNNNRSSPFPSGFSFGNPSSAGVRQQNNTTISSDSQQNNSPAFDEKSNKTSFFTFGSSSSSSTFPPPSDPFPKIHDEIESLTKLIRSAESSTKANNEELQKLRKENEALKEEIEMSKSALSKSKLLPEDLEIATLNTLRQVKMNLIESQKLVLEREMELIESDHFCSCCLASKKNVVFLPCCHLCTCEKCSFKLTACPLCRKNIEKKIVTHN</sequence>
<evidence type="ECO:0000313" key="6">
    <source>
        <dbReference type="Proteomes" id="UP000444721"/>
    </source>
</evidence>
<proteinExistence type="predicted"/>
<evidence type="ECO:0000256" key="3">
    <source>
        <dbReference type="SAM" id="MobiDB-lite"/>
    </source>
</evidence>
<evidence type="ECO:0000313" key="5">
    <source>
        <dbReference type="EMBL" id="KAF0976488.1"/>
    </source>
</evidence>
<dbReference type="PANTHER" id="PTHR22696">
    <property type="entry name" value="E3 UBIQUITIN-PROTEIN LIGASE RNF26"/>
    <property type="match status" value="1"/>
</dbReference>
<dbReference type="OrthoDB" id="1711136at2759"/>
<dbReference type="VEuPathDB" id="AmoebaDB:NfTy_083920"/>
<keyword evidence="1" id="KW-0479">Metal-binding</keyword>
<dbReference type="VEuPathDB" id="AmoebaDB:FDP41_004387"/>
<feature type="domain" description="RING-type" evidence="4">
    <location>
        <begin position="191"/>
        <end position="226"/>
    </location>
</feature>
<feature type="compositionally biased region" description="Low complexity" evidence="3">
    <location>
        <begin position="75"/>
        <end position="88"/>
    </location>
</feature>
<feature type="coiled-coil region" evidence="2">
    <location>
        <begin position="110"/>
        <end position="144"/>
    </location>
</feature>
<gene>
    <name evidence="5" type="ORF">FDP41_004387</name>
</gene>
<reference evidence="5 6" key="1">
    <citation type="journal article" date="2019" name="Sci. Rep.">
        <title>Nanopore sequencing improves the draft genome of the human pathogenic amoeba Naegleria fowleri.</title>
        <authorList>
            <person name="Liechti N."/>
            <person name="Schurch N."/>
            <person name="Bruggmann R."/>
            <person name="Wittwer M."/>
        </authorList>
    </citation>
    <scope>NUCLEOTIDE SEQUENCE [LARGE SCALE GENOMIC DNA]</scope>
    <source>
        <strain evidence="5 6">ATCC 30894</strain>
    </source>
</reference>
<dbReference type="Gene3D" id="3.30.40.10">
    <property type="entry name" value="Zinc/RING finger domain, C3HC4 (zinc finger)"/>
    <property type="match status" value="1"/>
</dbReference>
<dbReference type="InterPro" id="IPR013083">
    <property type="entry name" value="Znf_RING/FYVE/PHD"/>
</dbReference>
<protein>
    <recommendedName>
        <fullName evidence="4">RING-type domain-containing protein</fullName>
    </recommendedName>
</protein>
<comment type="caution">
    <text evidence="5">The sequence shown here is derived from an EMBL/GenBank/DDBJ whole genome shotgun (WGS) entry which is preliminary data.</text>
</comment>
<evidence type="ECO:0000256" key="1">
    <source>
        <dbReference type="PROSITE-ProRule" id="PRU00175"/>
    </source>
</evidence>
<keyword evidence="6" id="KW-1185">Reference proteome</keyword>
<dbReference type="InterPro" id="IPR001841">
    <property type="entry name" value="Znf_RING"/>
</dbReference>
<keyword evidence="2" id="KW-0175">Coiled coil</keyword>
<dbReference type="PROSITE" id="PS50089">
    <property type="entry name" value="ZF_RING_2"/>
    <property type="match status" value="1"/>
</dbReference>
<dbReference type="AlphaFoldDB" id="A0A6A5BQI4"/>
<accession>A0A6A5BQI4</accession>
<feature type="compositionally biased region" description="Low complexity" evidence="3">
    <location>
        <begin position="8"/>
        <end position="47"/>
    </location>
</feature>